<keyword evidence="2" id="KW-1185">Reference proteome</keyword>
<dbReference type="RefSeq" id="WP_354007559.1">
    <property type="nucleotide sequence ID" value="NZ_JBEWTA010000001.1"/>
</dbReference>
<organism evidence="1 2">
    <name type="scientific">Endozoicomonas lisbonensis</name>
    <dbReference type="NCBI Taxonomy" id="3120522"/>
    <lineage>
        <taxon>Bacteria</taxon>
        <taxon>Pseudomonadati</taxon>
        <taxon>Pseudomonadota</taxon>
        <taxon>Gammaproteobacteria</taxon>
        <taxon>Oceanospirillales</taxon>
        <taxon>Endozoicomonadaceae</taxon>
        <taxon>Endozoicomonas</taxon>
    </lineage>
</organism>
<dbReference type="EMBL" id="JBEWTB010000002">
    <property type="protein sequence ID" value="MET4757400.1"/>
    <property type="molecule type" value="Genomic_DNA"/>
</dbReference>
<comment type="caution">
    <text evidence="1">The sequence shown here is derived from an EMBL/GenBank/DDBJ whole genome shotgun (WGS) entry which is preliminary data.</text>
</comment>
<protein>
    <submittedName>
        <fullName evidence="1">Uncharacterized protein</fullName>
    </submittedName>
</protein>
<gene>
    <name evidence="1" type="ORF">V5J35_002592</name>
</gene>
<evidence type="ECO:0000313" key="1">
    <source>
        <dbReference type="EMBL" id="MET4757400.1"/>
    </source>
</evidence>
<name>A0ABV2SI07_9GAMM</name>
<sequence length="218" mass="23759">MNLDKILSLQKGDILIRHGKNKDIAKAFQTHVAVLAQATPKRLPTIFDLVRSLGLSKRTLPCELSVEGAFTDVWSAYRLNDEVIAAKAASIGHIWVCMHDSGTYAESFGQTSVKGVYSVSSTVSSFLGSSSFGPKAMLYAEYLCSQCADKPPTELQPGASGWFAGTICTYVPIALYQAACRSIALVNAYMAIDARRSLPRNLVNYLNGNPHWQFLGTF</sequence>
<accession>A0ABV2SI07</accession>
<dbReference type="Proteomes" id="UP001549366">
    <property type="component" value="Unassembled WGS sequence"/>
</dbReference>
<proteinExistence type="predicted"/>
<evidence type="ECO:0000313" key="2">
    <source>
        <dbReference type="Proteomes" id="UP001549366"/>
    </source>
</evidence>
<reference evidence="1 2" key="1">
    <citation type="submission" date="2024-06" db="EMBL/GenBank/DDBJ databases">
        <title>Genomic Encyclopedia of Type Strains, Phase V (KMG-V): Genome sequencing to study the core and pangenomes of soil and plant-associated prokaryotes.</title>
        <authorList>
            <person name="Whitman W."/>
        </authorList>
    </citation>
    <scope>NUCLEOTIDE SEQUENCE [LARGE SCALE GENOMIC DNA]</scope>
    <source>
        <strain evidence="1 2">NE40</strain>
    </source>
</reference>